<dbReference type="PROSITE" id="PS50977">
    <property type="entry name" value="HTH_TETR_2"/>
    <property type="match status" value="1"/>
</dbReference>
<keyword evidence="2 4" id="KW-0238">DNA-binding</keyword>
<accession>A0ABN1V4V9</accession>
<dbReference type="EMBL" id="BAAALM010000004">
    <property type="protein sequence ID" value="GAA1194794.1"/>
    <property type="molecule type" value="Genomic_DNA"/>
</dbReference>
<evidence type="ECO:0000313" key="6">
    <source>
        <dbReference type="EMBL" id="GAA1194794.1"/>
    </source>
</evidence>
<evidence type="ECO:0000256" key="4">
    <source>
        <dbReference type="PROSITE-ProRule" id="PRU00335"/>
    </source>
</evidence>
<keyword evidence="7" id="KW-1185">Reference proteome</keyword>
<evidence type="ECO:0000256" key="2">
    <source>
        <dbReference type="ARBA" id="ARBA00023125"/>
    </source>
</evidence>
<keyword evidence="3" id="KW-0804">Transcription</keyword>
<dbReference type="PRINTS" id="PR00455">
    <property type="entry name" value="HTHTETR"/>
</dbReference>
<protein>
    <submittedName>
        <fullName evidence="6">TetR/AcrR family transcriptional regulator</fullName>
    </submittedName>
</protein>
<comment type="caution">
    <text evidence="6">The sequence shown here is derived from an EMBL/GenBank/DDBJ whole genome shotgun (WGS) entry which is preliminary data.</text>
</comment>
<sequence>MPRDGSATRTTIMNAAEALIFERGFAGAPIDAIIGRAEITKGTFFHHFASKQDLARSLIDRWALADAQQLENKMTRAERLARDPLQQLLLFVGFFVEQAEELVEPEPGCLFGAYCYQAGLFDERTMQVVEDAMRLWRDRLRAKLDEVYAARPPRLETDLDSLADGITVLFEGSFIVSRMLNEPDLVAGQLRHYRNYLELLFDTE</sequence>
<reference evidence="6 7" key="1">
    <citation type="journal article" date="2019" name="Int. J. Syst. Evol. Microbiol.">
        <title>The Global Catalogue of Microorganisms (GCM) 10K type strain sequencing project: providing services to taxonomists for standard genome sequencing and annotation.</title>
        <authorList>
            <consortium name="The Broad Institute Genomics Platform"/>
            <consortium name="The Broad Institute Genome Sequencing Center for Infectious Disease"/>
            <person name="Wu L."/>
            <person name="Ma J."/>
        </authorList>
    </citation>
    <scope>NUCLEOTIDE SEQUENCE [LARGE SCALE GENOMIC DNA]</scope>
    <source>
        <strain evidence="6 7">JCM 13022</strain>
    </source>
</reference>
<dbReference type="Pfam" id="PF16925">
    <property type="entry name" value="TetR_C_13"/>
    <property type="match status" value="1"/>
</dbReference>
<dbReference type="InterPro" id="IPR001647">
    <property type="entry name" value="HTH_TetR"/>
</dbReference>
<dbReference type="SUPFAM" id="SSF48498">
    <property type="entry name" value="Tetracyclin repressor-like, C-terminal domain"/>
    <property type="match status" value="1"/>
</dbReference>
<dbReference type="SUPFAM" id="SSF46689">
    <property type="entry name" value="Homeodomain-like"/>
    <property type="match status" value="1"/>
</dbReference>
<dbReference type="Gene3D" id="1.10.357.10">
    <property type="entry name" value="Tetracycline Repressor, domain 2"/>
    <property type="match status" value="1"/>
</dbReference>
<evidence type="ECO:0000256" key="3">
    <source>
        <dbReference type="ARBA" id="ARBA00023163"/>
    </source>
</evidence>
<evidence type="ECO:0000256" key="1">
    <source>
        <dbReference type="ARBA" id="ARBA00023015"/>
    </source>
</evidence>
<dbReference type="PANTHER" id="PTHR47506:SF1">
    <property type="entry name" value="HTH-TYPE TRANSCRIPTIONAL REGULATOR YJDC"/>
    <property type="match status" value="1"/>
</dbReference>
<feature type="domain" description="HTH tetR-type" evidence="5">
    <location>
        <begin position="6"/>
        <end position="66"/>
    </location>
</feature>
<name>A0ABN1V4V9_9PSEU</name>
<gene>
    <name evidence="6" type="ORF">GCM10009675_07030</name>
</gene>
<keyword evidence="1" id="KW-0805">Transcription regulation</keyword>
<dbReference type="InterPro" id="IPR011075">
    <property type="entry name" value="TetR_C"/>
</dbReference>
<dbReference type="Pfam" id="PF00440">
    <property type="entry name" value="TetR_N"/>
    <property type="match status" value="1"/>
</dbReference>
<evidence type="ECO:0000259" key="5">
    <source>
        <dbReference type="PROSITE" id="PS50977"/>
    </source>
</evidence>
<dbReference type="PANTHER" id="PTHR47506">
    <property type="entry name" value="TRANSCRIPTIONAL REGULATORY PROTEIN"/>
    <property type="match status" value="1"/>
</dbReference>
<proteinExistence type="predicted"/>
<evidence type="ECO:0000313" key="7">
    <source>
        <dbReference type="Proteomes" id="UP001500467"/>
    </source>
</evidence>
<dbReference type="Proteomes" id="UP001500467">
    <property type="component" value="Unassembled WGS sequence"/>
</dbReference>
<dbReference type="InterPro" id="IPR009057">
    <property type="entry name" value="Homeodomain-like_sf"/>
</dbReference>
<organism evidence="6 7">
    <name type="scientific">Prauserella alba</name>
    <dbReference type="NCBI Taxonomy" id="176898"/>
    <lineage>
        <taxon>Bacteria</taxon>
        <taxon>Bacillati</taxon>
        <taxon>Actinomycetota</taxon>
        <taxon>Actinomycetes</taxon>
        <taxon>Pseudonocardiales</taxon>
        <taxon>Pseudonocardiaceae</taxon>
        <taxon>Prauserella</taxon>
    </lineage>
</organism>
<feature type="DNA-binding region" description="H-T-H motif" evidence="4">
    <location>
        <begin position="29"/>
        <end position="48"/>
    </location>
</feature>
<dbReference type="InterPro" id="IPR036271">
    <property type="entry name" value="Tet_transcr_reg_TetR-rel_C_sf"/>
</dbReference>